<keyword evidence="10" id="KW-1185">Reference proteome</keyword>
<keyword evidence="6" id="KW-0574">Periplasm</keyword>
<dbReference type="STRING" id="1245471.PCA10_11780"/>
<comment type="pathway">
    <text evidence="2">Glycan biosynthesis; alginate biosynthesis.</text>
</comment>
<evidence type="ECO:0000256" key="6">
    <source>
        <dbReference type="ARBA" id="ARBA00022764"/>
    </source>
</evidence>
<gene>
    <name evidence="9" type="primary">algF</name>
    <name evidence="9" type="ORF">PCA10_11780</name>
</gene>
<evidence type="ECO:0000256" key="2">
    <source>
        <dbReference type="ARBA" id="ARBA00005182"/>
    </source>
</evidence>
<dbReference type="KEGG" id="pre:PCA10_11780"/>
<protein>
    <recommendedName>
        <fullName evidence="4">Alginate biosynthesis protein AlgF</fullName>
    </recommendedName>
</protein>
<dbReference type="HOGENOM" id="CLU_112428_0_0_6"/>
<evidence type="ECO:0000256" key="3">
    <source>
        <dbReference type="ARBA" id="ARBA00010033"/>
    </source>
</evidence>
<comment type="subcellular location">
    <subcellularLocation>
        <location evidence="1">Periplasm</location>
    </subcellularLocation>
</comment>
<comment type="similarity">
    <text evidence="3">Belongs to the AlgF family.</text>
</comment>
<reference evidence="9 10" key="1">
    <citation type="journal article" date="2013" name="Genome Announc.">
        <title>Complete Genome Sequence of the Carbazole Degrader Pseudomonas resinovorans Strain CA10 (NBRC 106553).</title>
        <authorList>
            <person name="Shintani M."/>
            <person name="Hosoyama A."/>
            <person name="Ohji S."/>
            <person name="Tsuchikane K."/>
            <person name="Takarada H."/>
            <person name="Yamazoe A."/>
            <person name="Fujita N."/>
            <person name="Nojiri H."/>
        </authorList>
    </citation>
    <scope>NUCLEOTIDE SEQUENCE [LARGE SCALE GENOMIC DNA]</scope>
    <source>
        <strain evidence="9 10">NBRC 106553</strain>
    </source>
</reference>
<evidence type="ECO:0000256" key="4">
    <source>
        <dbReference type="ARBA" id="ARBA00013964"/>
    </source>
</evidence>
<feature type="chain" id="PRO_5004535561" description="Alginate biosynthesis protein AlgF" evidence="8">
    <location>
        <begin position="33"/>
        <end position="219"/>
    </location>
</feature>
<keyword evidence="7" id="KW-0016">Alginate biosynthesis</keyword>
<dbReference type="AlphaFoldDB" id="S6AG48"/>
<organism evidence="9 10">
    <name type="scientific">Metapseudomonas resinovorans NBRC 106553</name>
    <dbReference type="NCBI Taxonomy" id="1245471"/>
    <lineage>
        <taxon>Bacteria</taxon>
        <taxon>Pseudomonadati</taxon>
        <taxon>Pseudomonadota</taxon>
        <taxon>Gammaproteobacteria</taxon>
        <taxon>Pseudomonadales</taxon>
        <taxon>Pseudomonadaceae</taxon>
        <taxon>Metapseudomonas</taxon>
    </lineage>
</organism>
<dbReference type="PATRIC" id="fig|1245471.3.peg.1190"/>
<dbReference type="GO" id="GO:0042597">
    <property type="term" value="C:periplasmic space"/>
    <property type="evidence" value="ECO:0007669"/>
    <property type="project" value="UniProtKB-SubCell"/>
</dbReference>
<evidence type="ECO:0000256" key="1">
    <source>
        <dbReference type="ARBA" id="ARBA00004418"/>
    </source>
</evidence>
<dbReference type="EMBL" id="AP013068">
    <property type="protein sequence ID" value="BAN46910.1"/>
    <property type="molecule type" value="Genomic_DNA"/>
</dbReference>
<accession>S6AG48</accession>
<dbReference type="InterPro" id="IPR035422">
    <property type="entry name" value="AlgF"/>
</dbReference>
<proteinExistence type="inferred from homology"/>
<evidence type="ECO:0000256" key="5">
    <source>
        <dbReference type="ARBA" id="ARBA00022729"/>
    </source>
</evidence>
<evidence type="ECO:0000313" key="10">
    <source>
        <dbReference type="Proteomes" id="UP000015503"/>
    </source>
</evidence>
<evidence type="ECO:0000256" key="7">
    <source>
        <dbReference type="ARBA" id="ARBA00022841"/>
    </source>
</evidence>
<feature type="signal peptide" evidence="8">
    <location>
        <begin position="1"/>
        <end position="32"/>
    </location>
</feature>
<dbReference type="Pfam" id="PF11182">
    <property type="entry name" value="AlgF"/>
    <property type="match status" value="1"/>
</dbReference>
<keyword evidence="5 8" id="KW-0732">Signal</keyword>
<dbReference type="Proteomes" id="UP000015503">
    <property type="component" value="Chromosome"/>
</dbReference>
<dbReference type="UniPathway" id="UPA00286"/>
<sequence length="219" mass="23484">MEVHLMNRQNNRSWTSYACALVLGLGALQAQADEGGLYGPQAPKGSAFVRAYNAASNELSVNVGNTALTDVPPQGSSDFKFLPAGNYSAQVGGSNLSVKLEADRYYTLVNQTGKSPQLVEEPVFRNKQKALLRVQNLSDAKLTLKTADGKTPVVADVAPQGRGEREINPVKVGLALFDGDRKVSDLKPIALQRGEVVCLYITGSGDKLAPVWVKRPVES</sequence>
<dbReference type="GO" id="GO:0042121">
    <property type="term" value="P:alginic acid biosynthetic process"/>
    <property type="evidence" value="ECO:0007669"/>
    <property type="project" value="UniProtKB-UniPathway"/>
</dbReference>
<name>S6AG48_METRE</name>
<evidence type="ECO:0000256" key="8">
    <source>
        <dbReference type="SAM" id="SignalP"/>
    </source>
</evidence>
<evidence type="ECO:0000313" key="9">
    <source>
        <dbReference type="EMBL" id="BAN46910.1"/>
    </source>
</evidence>
<dbReference type="eggNOG" id="ENOG5032T05">
    <property type="taxonomic scope" value="Bacteria"/>
</dbReference>